<dbReference type="GO" id="GO:0022857">
    <property type="term" value="F:transmembrane transporter activity"/>
    <property type="evidence" value="ECO:0007669"/>
    <property type="project" value="InterPro"/>
</dbReference>
<feature type="transmembrane region" description="Helical" evidence="6">
    <location>
        <begin position="359"/>
        <end position="378"/>
    </location>
</feature>
<feature type="transmembrane region" description="Helical" evidence="6">
    <location>
        <begin position="40"/>
        <end position="63"/>
    </location>
</feature>
<comment type="caution">
    <text evidence="8">The sequence shown here is derived from an EMBL/GenBank/DDBJ whole genome shotgun (WGS) entry which is preliminary data.</text>
</comment>
<dbReference type="GO" id="GO:0005886">
    <property type="term" value="C:plasma membrane"/>
    <property type="evidence" value="ECO:0007669"/>
    <property type="project" value="UniProtKB-SubCell"/>
</dbReference>
<dbReference type="InterPro" id="IPR036259">
    <property type="entry name" value="MFS_trans_sf"/>
</dbReference>
<dbReference type="PANTHER" id="PTHR43124">
    <property type="entry name" value="PURINE EFFLUX PUMP PBUE"/>
    <property type="match status" value="1"/>
</dbReference>
<name>A0A934QIH9_9PROT</name>
<dbReference type="CDD" id="cd06174">
    <property type="entry name" value="MFS"/>
    <property type="match status" value="1"/>
</dbReference>
<reference evidence="8" key="2">
    <citation type="journal article" date="2020" name="Microorganisms">
        <title>Osmotic Adaptation and Compatible Solute Biosynthesis of Phototrophic Bacteria as Revealed from Genome Analyses.</title>
        <authorList>
            <person name="Imhoff J.F."/>
            <person name="Rahn T."/>
            <person name="Kunzel S."/>
            <person name="Keller A."/>
            <person name="Neulinger S.C."/>
        </authorList>
    </citation>
    <scope>NUCLEOTIDE SEQUENCE</scope>
    <source>
        <strain evidence="8">DSM 9154</strain>
    </source>
</reference>
<keyword evidence="4 6" id="KW-1133">Transmembrane helix</keyword>
<feature type="transmembrane region" description="Helical" evidence="6">
    <location>
        <begin position="134"/>
        <end position="157"/>
    </location>
</feature>
<comment type="subcellular location">
    <subcellularLocation>
        <location evidence="1">Cell membrane</location>
        <topology evidence="1">Multi-pass membrane protein</topology>
    </subcellularLocation>
</comment>
<feature type="transmembrane region" description="Helical" evidence="6">
    <location>
        <begin position="7"/>
        <end position="28"/>
    </location>
</feature>
<keyword evidence="9" id="KW-1185">Reference proteome</keyword>
<feature type="transmembrane region" description="Helical" evidence="6">
    <location>
        <begin position="271"/>
        <end position="288"/>
    </location>
</feature>
<sequence>MIRHPALAMGLLGSGLIAVTYGLARFAFGLFLPSMREDMAIAPELAGVIGAIPFASFVIAILLGPPLVRQVGAKLGGVTAITLATLGLGAIATAPDPWMLALGVAVCGVATGLSTPAMAAAVHRVVPKMQRGRVNAAVNAGTSIGVALAAPAVVLFADAWRPAYFGFAGVAALGVLAAALFLPAHAKPAQGAADTPGPTRRQWADMTRLSSLAAATGFVSALYWVFAPDFAVQAGGLAARDSAWMWLAVGIGGLAGGAAGDLIAKHGPASSHAFVTAVMAASLTLLAADPGQLALALFSAAAFGAAYMTLTGIYLVGGTEIMPDHPALGSVMPFLAVAAGQVLGSSASGWMIAQAGHGTAFGSFAALGLGVSLVSLWLTRTGQAATEEG</sequence>
<dbReference type="RefSeq" id="WP_051431723.1">
    <property type="nucleotide sequence ID" value="NZ_NRRE01000020.1"/>
</dbReference>
<protein>
    <submittedName>
        <fullName evidence="8">MFS transporter</fullName>
    </submittedName>
</protein>
<dbReference type="Pfam" id="PF07690">
    <property type="entry name" value="MFS_1"/>
    <property type="match status" value="1"/>
</dbReference>
<dbReference type="SUPFAM" id="SSF103473">
    <property type="entry name" value="MFS general substrate transporter"/>
    <property type="match status" value="1"/>
</dbReference>
<organism evidence="8 9">
    <name type="scientific">Rhodovibrio salinarum</name>
    <dbReference type="NCBI Taxonomy" id="1087"/>
    <lineage>
        <taxon>Bacteria</taxon>
        <taxon>Pseudomonadati</taxon>
        <taxon>Pseudomonadota</taxon>
        <taxon>Alphaproteobacteria</taxon>
        <taxon>Rhodospirillales</taxon>
        <taxon>Rhodovibrionaceae</taxon>
        <taxon>Rhodovibrio</taxon>
    </lineage>
</organism>
<keyword evidence="5 6" id="KW-0472">Membrane</keyword>
<reference evidence="8" key="1">
    <citation type="submission" date="2017-08" db="EMBL/GenBank/DDBJ databases">
        <authorList>
            <person name="Imhoff J.F."/>
            <person name="Rahn T."/>
            <person name="Kuenzel S."/>
            <person name="Neulinger S.C."/>
        </authorList>
    </citation>
    <scope>NUCLEOTIDE SEQUENCE</scope>
    <source>
        <strain evidence="8">DSM 9154</strain>
    </source>
</reference>
<feature type="transmembrane region" description="Helical" evidence="6">
    <location>
        <begin position="294"/>
        <end position="316"/>
    </location>
</feature>
<feature type="domain" description="Major facilitator superfamily (MFS) profile" evidence="7">
    <location>
        <begin position="6"/>
        <end position="383"/>
    </location>
</feature>
<evidence type="ECO:0000259" key="7">
    <source>
        <dbReference type="PROSITE" id="PS50850"/>
    </source>
</evidence>
<evidence type="ECO:0000256" key="4">
    <source>
        <dbReference type="ARBA" id="ARBA00022989"/>
    </source>
</evidence>
<keyword evidence="2" id="KW-1003">Cell membrane</keyword>
<dbReference type="EMBL" id="NRRE01000020">
    <property type="protein sequence ID" value="MBK1697065.1"/>
    <property type="molecule type" value="Genomic_DNA"/>
</dbReference>
<keyword evidence="3 6" id="KW-0812">Transmembrane</keyword>
<evidence type="ECO:0000256" key="3">
    <source>
        <dbReference type="ARBA" id="ARBA00022692"/>
    </source>
</evidence>
<proteinExistence type="predicted"/>
<evidence type="ECO:0000313" key="9">
    <source>
        <dbReference type="Proteomes" id="UP000778970"/>
    </source>
</evidence>
<feature type="transmembrane region" description="Helical" evidence="6">
    <location>
        <begin position="243"/>
        <end position="264"/>
    </location>
</feature>
<dbReference type="InterPro" id="IPR020846">
    <property type="entry name" value="MFS_dom"/>
</dbReference>
<dbReference type="InterPro" id="IPR050189">
    <property type="entry name" value="MFS_Efflux_Transporters"/>
</dbReference>
<evidence type="ECO:0000256" key="5">
    <source>
        <dbReference type="ARBA" id="ARBA00023136"/>
    </source>
</evidence>
<dbReference type="Proteomes" id="UP000778970">
    <property type="component" value="Unassembled WGS sequence"/>
</dbReference>
<feature type="transmembrane region" description="Helical" evidence="6">
    <location>
        <begin position="163"/>
        <end position="182"/>
    </location>
</feature>
<accession>A0A934QIH9</accession>
<dbReference type="Gene3D" id="1.20.1250.20">
    <property type="entry name" value="MFS general substrate transporter like domains"/>
    <property type="match status" value="1"/>
</dbReference>
<feature type="transmembrane region" description="Helical" evidence="6">
    <location>
        <begin position="98"/>
        <end position="122"/>
    </location>
</feature>
<dbReference type="PANTHER" id="PTHR43124:SF3">
    <property type="entry name" value="CHLORAMPHENICOL EFFLUX PUMP RV0191"/>
    <property type="match status" value="1"/>
</dbReference>
<evidence type="ECO:0000313" key="8">
    <source>
        <dbReference type="EMBL" id="MBK1697065.1"/>
    </source>
</evidence>
<evidence type="ECO:0000256" key="1">
    <source>
        <dbReference type="ARBA" id="ARBA00004651"/>
    </source>
</evidence>
<evidence type="ECO:0000256" key="6">
    <source>
        <dbReference type="SAM" id="Phobius"/>
    </source>
</evidence>
<dbReference type="InterPro" id="IPR011701">
    <property type="entry name" value="MFS"/>
</dbReference>
<dbReference type="PROSITE" id="PS50850">
    <property type="entry name" value="MFS"/>
    <property type="match status" value="1"/>
</dbReference>
<evidence type="ECO:0000256" key="2">
    <source>
        <dbReference type="ARBA" id="ARBA00022475"/>
    </source>
</evidence>
<feature type="transmembrane region" description="Helical" evidence="6">
    <location>
        <begin position="75"/>
        <end position="92"/>
    </location>
</feature>
<feature type="transmembrane region" description="Helical" evidence="6">
    <location>
        <begin position="328"/>
        <end position="353"/>
    </location>
</feature>
<dbReference type="AlphaFoldDB" id="A0A934QIH9"/>
<feature type="transmembrane region" description="Helical" evidence="6">
    <location>
        <begin position="209"/>
        <end position="227"/>
    </location>
</feature>
<gene>
    <name evidence="8" type="ORF">CKO21_07375</name>
</gene>